<evidence type="ECO:0000313" key="2">
    <source>
        <dbReference type="Proteomes" id="UP000228626"/>
    </source>
</evidence>
<reference evidence="2" key="1">
    <citation type="submission" date="2017-09" db="EMBL/GenBank/DDBJ databases">
        <title>Depth-based differentiation of microbial function through sediment-hosted aquifers and enrichment of novel symbionts in the deep terrestrial subsurface.</title>
        <authorList>
            <person name="Probst A.J."/>
            <person name="Ladd B."/>
            <person name="Jarett J.K."/>
            <person name="Geller-Mcgrath D.E."/>
            <person name="Sieber C.M.K."/>
            <person name="Emerson J.B."/>
            <person name="Anantharaman K."/>
            <person name="Thomas B.C."/>
            <person name="Malmstrom R."/>
            <person name="Stieglmeier M."/>
            <person name="Klingl A."/>
            <person name="Woyke T."/>
            <person name="Ryan C.M."/>
            <person name="Banfield J.F."/>
        </authorList>
    </citation>
    <scope>NUCLEOTIDE SEQUENCE [LARGE SCALE GENOMIC DNA]</scope>
</reference>
<dbReference type="InterPro" id="IPR046871">
    <property type="entry name" value="Pro_CA_2"/>
</dbReference>
<comment type="caution">
    <text evidence="1">The sequence shown here is derived from an EMBL/GenBank/DDBJ whole genome shotgun (WGS) entry which is preliminary data.</text>
</comment>
<organism evidence="1 2">
    <name type="scientific">Candidatus Falkowbacteria bacterium CG10_big_fil_rev_8_21_14_0_10_43_10</name>
    <dbReference type="NCBI Taxonomy" id="1974567"/>
    <lineage>
        <taxon>Bacteria</taxon>
        <taxon>Candidatus Falkowiibacteriota</taxon>
    </lineage>
</organism>
<evidence type="ECO:0008006" key="3">
    <source>
        <dbReference type="Google" id="ProtNLM"/>
    </source>
</evidence>
<dbReference type="SUPFAM" id="SSF53056">
    <property type="entry name" value="beta-carbonic anhydrase, cab"/>
    <property type="match status" value="1"/>
</dbReference>
<dbReference type="AlphaFoldDB" id="A0A2H0V1E5"/>
<protein>
    <recommendedName>
        <fullName evidence="3">Carbonic anhydrase</fullName>
    </recommendedName>
</protein>
<dbReference type="GO" id="GO:0004089">
    <property type="term" value="F:carbonate dehydratase activity"/>
    <property type="evidence" value="ECO:0007669"/>
    <property type="project" value="InterPro"/>
</dbReference>
<sequence>MDFRLTREMNKWMEKRGYIGDCDLVSLAGAGKAIADGTPEGEMLLSQIALSAKLHHSSCVALVHHSQCGAYAGAYSFANAEEEKEKQVSDMKKAAEIIKAKNPGISVKFIWANLQDDDGREIEFEEID</sequence>
<dbReference type="EMBL" id="PFAR01000045">
    <property type="protein sequence ID" value="PIR92882.1"/>
    <property type="molecule type" value="Genomic_DNA"/>
</dbReference>
<dbReference type="Pfam" id="PF20393">
    <property type="entry name" value="Pro_CA_2"/>
    <property type="match status" value="1"/>
</dbReference>
<dbReference type="InterPro" id="IPR036874">
    <property type="entry name" value="Carbonic_anhydrase_sf"/>
</dbReference>
<accession>A0A2H0V1E5</accession>
<name>A0A2H0V1E5_9BACT</name>
<dbReference type="GO" id="GO:0008270">
    <property type="term" value="F:zinc ion binding"/>
    <property type="evidence" value="ECO:0007669"/>
    <property type="project" value="InterPro"/>
</dbReference>
<evidence type="ECO:0000313" key="1">
    <source>
        <dbReference type="EMBL" id="PIR92882.1"/>
    </source>
</evidence>
<proteinExistence type="predicted"/>
<dbReference type="Proteomes" id="UP000228626">
    <property type="component" value="Unassembled WGS sequence"/>
</dbReference>
<gene>
    <name evidence="1" type="ORF">COT99_03750</name>
</gene>